<evidence type="ECO:0000313" key="3">
    <source>
        <dbReference type="EMBL" id="BBR37981.1"/>
    </source>
</evidence>
<organism evidence="3 4">
    <name type="scientific">Aeromonas veronii</name>
    <dbReference type="NCBI Taxonomy" id="654"/>
    <lineage>
        <taxon>Bacteria</taxon>
        <taxon>Pseudomonadati</taxon>
        <taxon>Pseudomonadota</taxon>
        <taxon>Gammaproteobacteria</taxon>
        <taxon>Aeromonadales</taxon>
        <taxon>Aeromonadaceae</taxon>
        <taxon>Aeromonas</taxon>
    </lineage>
</organism>
<dbReference type="Gene3D" id="1.10.1660.10">
    <property type="match status" value="1"/>
</dbReference>
<dbReference type="Pfam" id="PF13411">
    <property type="entry name" value="MerR_1"/>
    <property type="match status" value="1"/>
</dbReference>
<dbReference type="NCBIfam" id="TIGR02043">
    <property type="entry name" value="ZntR"/>
    <property type="match status" value="1"/>
</dbReference>
<dbReference type="PROSITE" id="PS00552">
    <property type="entry name" value="HTH_MERR_1"/>
    <property type="match status" value="1"/>
</dbReference>
<dbReference type="GO" id="GO:0003700">
    <property type="term" value="F:DNA-binding transcription factor activity"/>
    <property type="evidence" value="ECO:0007669"/>
    <property type="project" value="InterPro"/>
</dbReference>
<keyword evidence="1" id="KW-0238">DNA-binding</keyword>
<sequence>MFICPFYALGWQSMGKGVIVDSGFCGGIHSRGEKGMYRIGELAKACGVKADTLRFYEKNGLISPGIRNESGYRLYSEQDKRRLEFIIRAKSVGFSLADIGELLDLDTNKAKVTCQEVKAVADTKLAQVEQKIIELTRFRDNLRELSNICCGGPRSAEHCAILETLESGAPAHHEHHSHDQNDTVHG</sequence>
<accession>A0A6S5CDA6</accession>
<evidence type="ECO:0000256" key="1">
    <source>
        <dbReference type="ARBA" id="ARBA00023125"/>
    </source>
</evidence>
<dbReference type="SUPFAM" id="SSF46955">
    <property type="entry name" value="Putative DNA-binding domain"/>
    <property type="match status" value="1"/>
</dbReference>
<dbReference type="SMART" id="SM00422">
    <property type="entry name" value="HTH_MERR"/>
    <property type="match status" value="1"/>
</dbReference>
<dbReference type="NCBIfam" id="NF007069">
    <property type="entry name" value="PRK09514.1"/>
    <property type="match status" value="1"/>
</dbReference>
<dbReference type="Proteomes" id="UP000515442">
    <property type="component" value="Chromosome"/>
</dbReference>
<evidence type="ECO:0000259" key="2">
    <source>
        <dbReference type="PROSITE" id="PS50937"/>
    </source>
</evidence>
<name>A0A6S5CDA6_AERVE</name>
<dbReference type="GO" id="GO:0003677">
    <property type="term" value="F:DNA binding"/>
    <property type="evidence" value="ECO:0007669"/>
    <property type="project" value="UniProtKB-KW"/>
</dbReference>
<dbReference type="InterPro" id="IPR047057">
    <property type="entry name" value="MerR_fam"/>
</dbReference>
<dbReference type="GO" id="GO:0006351">
    <property type="term" value="P:DNA-templated transcription"/>
    <property type="evidence" value="ECO:0007669"/>
    <property type="project" value="InterPro"/>
</dbReference>
<protein>
    <submittedName>
        <fullName evidence="3">Heavy metal-responsive transcriptional regulator</fullName>
    </submittedName>
</protein>
<evidence type="ECO:0000313" key="4">
    <source>
        <dbReference type="Proteomes" id="UP000515442"/>
    </source>
</evidence>
<reference evidence="3 4" key="1">
    <citation type="submission" date="2019-12" db="EMBL/GenBank/DDBJ databases">
        <title>complete genome sequences of Aeromonas veronii str. WP3-W19-ESBL-03 isolated from wastewater treatment plant effluent.</title>
        <authorList>
            <person name="Sekizuka T."/>
            <person name="Itokawa K."/>
            <person name="Yatsu K."/>
            <person name="Inamine Y."/>
            <person name="Kuroda M."/>
        </authorList>
    </citation>
    <scope>NUCLEOTIDE SEQUENCE [LARGE SCALE GENOMIC DNA]</scope>
    <source>
        <strain evidence="3 4">WP3-W19-ESBL-03</strain>
    </source>
</reference>
<dbReference type="PRINTS" id="PR00040">
    <property type="entry name" value="HTHMERR"/>
</dbReference>
<dbReference type="AlphaFoldDB" id="A0A6S5CDA6"/>
<dbReference type="PANTHER" id="PTHR30204">
    <property type="entry name" value="REDOX-CYCLING DRUG-SENSING TRANSCRIPTIONAL ACTIVATOR SOXR"/>
    <property type="match status" value="1"/>
</dbReference>
<dbReference type="InterPro" id="IPR009061">
    <property type="entry name" value="DNA-bd_dom_put_sf"/>
</dbReference>
<dbReference type="GO" id="GO:0008270">
    <property type="term" value="F:zinc ion binding"/>
    <property type="evidence" value="ECO:0007669"/>
    <property type="project" value="InterPro"/>
</dbReference>
<dbReference type="CDD" id="cd04770">
    <property type="entry name" value="HTH_HMRTR"/>
    <property type="match status" value="1"/>
</dbReference>
<dbReference type="EMBL" id="AP022038">
    <property type="protein sequence ID" value="BBR37981.1"/>
    <property type="molecule type" value="Genomic_DNA"/>
</dbReference>
<proteinExistence type="predicted"/>
<dbReference type="InterPro" id="IPR011788">
    <property type="entry name" value="ZntR"/>
</dbReference>
<gene>
    <name evidence="3" type="primary">zntR</name>
    <name evidence="3" type="ORF">WP3W19E03_05060</name>
</gene>
<dbReference type="PANTHER" id="PTHR30204:SF92">
    <property type="entry name" value="HTH-TYPE TRANSCRIPTIONAL REGULATOR ZNTR"/>
    <property type="match status" value="1"/>
</dbReference>
<feature type="domain" description="HTH merR-type" evidence="2">
    <location>
        <begin position="36"/>
        <end position="105"/>
    </location>
</feature>
<dbReference type="InterPro" id="IPR000551">
    <property type="entry name" value="MerR-type_HTH_dom"/>
</dbReference>
<dbReference type="PROSITE" id="PS50937">
    <property type="entry name" value="HTH_MERR_2"/>
    <property type="match status" value="1"/>
</dbReference>